<evidence type="ECO:0000256" key="1">
    <source>
        <dbReference type="PROSITE-ProRule" id="PRU00339"/>
    </source>
</evidence>
<dbReference type="PANTHER" id="PTHR47329">
    <property type="entry name" value="OS05G0129900 PROTEIN"/>
    <property type="match status" value="1"/>
</dbReference>
<dbReference type="Pfam" id="PF13181">
    <property type="entry name" value="TPR_8"/>
    <property type="match status" value="2"/>
</dbReference>
<dbReference type="STRING" id="3694.A0A2K2AAA1"/>
<dbReference type="EMBL" id="CM009294">
    <property type="protein sequence ID" value="RQO89908.1"/>
    <property type="molecule type" value="Genomic_DNA"/>
</dbReference>
<feature type="region of interest" description="Disordered" evidence="2">
    <location>
        <begin position="33"/>
        <end position="68"/>
    </location>
</feature>
<feature type="compositionally biased region" description="Polar residues" evidence="2">
    <location>
        <begin position="59"/>
        <end position="68"/>
    </location>
</feature>
<feature type="compositionally biased region" description="Polar residues" evidence="2">
    <location>
        <begin position="300"/>
        <end position="316"/>
    </location>
</feature>
<dbReference type="Proteomes" id="UP000006729">
    <property type="component" value="Chromosome 5"/>
</dbReference>
<name>A0A2K2AAA1_POPTR</name>
<dbReference type="AlphaFoldDB" id="A0A2K2AAA1"/>
<feature type="repeat" description="TPR" evidence="1">
    <location>
        <begin position="95"/>
        <end position="128"/>
    </location>
</feature>
<dbReference type="FunCoup" id="A0A2K2AAA1">
    <property type="interactions" value="1052"/>
</dbReference>
<dbReference type="SMART" id="SM00028">
    <property type="entry name" value="TPR"/>
    <property type="match status" value="3"/>
</dbReference>
<dbReference type="InterPro" id="IPR025986">
    <property type="entry name" value="RPAP3-like_C"/>
</dbReference>
<dbReference type="Pfam" id="PF13877">
    <property type="entry name" value="RPAP3_C"/>
    <property type="match status" value="1"/>
</dbReference>
<feature type="region of interest" description="Disordered" evidence="2">
    <location>
        <begin position="224"/>
        <end position="322"/>
    </location>
</feature>
<dbReference type="SUPFAM" id="SSF48452">
    <property type="entry name" value="TPR-like"/>
    <property type="match status" value="1"/>
</dbReference>
<accession>A0A2K2AAA1</accession>
<dbReference type="InterPro" id="IPR019734">
    <property type="entry name" value="TPR_rpt"/>
</dbReference>
<gene>
    <name evidence="4" type="ORF">POPTR_005G017100</name>
</gene>
<feature type="compositionally biased region" description="Basic and acidic residues" evidence="2">
    <location>
        <begin position="41"/>
        <end position="55"/>
    </location>
</feature>
<feature type="domain" description="RNA-polymerase II-associated protein 3-like C-terminal" evidence="3">
    <location>
        <begin position="349"/>
        <end position="437"/>
    </location>
</feature>
<evidence type="ECO:0000259" key="3">
    <source>
        <dbReference type="Pfam" id="PF13877"/>
    </source>
</evidence>
<keyword evidence="5" id="KW-1185">Reference proteome</keyword>
<feature type="compositionally biased region" description="Polar residues" evidence="2">
    <location>
        <begin position="247"/>
        <end position="256"/>
    </location>
</feature>
<keyword evidence="1" id="KW-0802">TPR repeat</keyword>
<dbReference type="InterPro" id="IPR011990">
    <property type="entry name" value="TPR-like_helical_dom_sf"/>
</dbReference>
<protein>
    <recommendedName>
        <fullName evidence="3">RNA-polymerase II-associated protein 3-like C-terminal domain-containing protein</fullName>
    </recommendedName>
</protein>
<feature type="compositionally biased region" description="Basic and acidic residues" evidence="2">
    <location>
        <begin position="258"/>
        <end position="267"/>
    </location>
</feature>
<feature type="repeat" description="TPR" evidence="1">
    <location>
        <begin position="162"/>
        <end position="195"/>
    </location>
</feature>
<organism evidence="4 5">
    <name type="scientific">Populus trichocarpa</name>
    <name type="common">Western balsam poplar</name>
    <name type="synonym">Populus balsamifera subsp. trichocarpa</name>
    <dbReference type="NCBI Taxonomy" id="3694"/>
    <lineage>
        <taxon>Eukaryota</taxon>
        <taxon>Viridiplantae</taxon>
        <taxon>Streptophyta</taxon>
        <taxon>Embryophyta</taxon>
        <taxon>Tracheophyta</taxon>
        <taxon>Spermatophyta</taxon>
        <taxon>Magnoliopsida</taxon>
        <taxon>eudicotyledons</taxon>
        <taxon>Gunneridae</taxon>
        <taxon>Pentapetalae</taxon>
        <taxon>rosids</taxon>
        <taxon>fabids</taxon>
        <taxon>Malpighiales</taxon>
        <taxon>Salicaceae</taxon>
        <taxon>Saliceae</taxon>
        <taxon>Populus</taxon>
    </lineage>
</organism>
<dbReference type="PANTHER" id="PTHR47329:SF1">
    <property type="entry name" value="OS05G0129900 PROTEIN"/>
    <property type="match status" value="1"/>
</dbReference>
<dbReference type="InParanoid" id="A0A2K2AAA1"/>
<reference evidence="4" key="2">
    <citation type="submission" date="2017-07" db="EMBL/GenBank/DDBJ databases">
        <title>WGS assembly of Populus trichocarpa.</title>
        <authorList>
            <person name="Tuskan G."/>
            <person name="Difazio S."/>
            <person name="Jansson S."/>
            <person name="Bohlmann J."/>
            <person name="Grigoriev I."/>
            <person name="Hellsten U."/>
            <person name="Putnam N."/>
            <person name="Ralph S."/>
            <person name="Rombauts S."/>
            <person name="Salamov A."/>
            <person name="Schein J."/>
            <person name="Sterck L."/>
            <person name="Aerts A."/>
            <person name="Bhalerao R."/>
            <person name="Bhalerao R."/>
            <person name="Blaudez D."/>
            <person name="Boerjan W."/>
            <person name="Brun A."/>
            <person name="Brunner A."/>
            <person name="Busov V."/>
            <person name="Campbell M."/>
            <person name="Carlson J."/>
            <person name="Chalot M."/>
            <person name="Chapman J."/>
            <person name="Chen G."/>
            <person name="Cooper D."/>
            <person name="Coutinho P."/>
            <person name="Couturier J."/>
            <person name="Covert S."/>
            <person name="Cronk Q."/>
            <person name="Cunningham R."/>
            <person name="Davis J."/>
            <person name="Degroeve S."/>
            <person name="Dejardin A."/>
            <person name="Depamphilis C."/>
            <person name="Detter J."/>
            <person name="Dirks B."/>
            <person name="Dubchak I."/>
            <person name="Duplessis S."/>
            <person name="Ehlting J."/>
            <person name="Ellis B."/>
            <person name="Gendler K."/>
            <person name="Goodstein D."/>
            <person name="Gribskov M."/>
            <person name="Grimwood J."/>
            <person name="Groover A."/>
            <person name="Gunter L."/>
            <person name="Hamberger B."/>
            <person name="Heinze B."/>
            <person name="Helariutta Y."/>
            <person name="Henrissat B."/>
            <person name="Holligan D."/>
            <person name="Holt R."/>
            <person name="Huang W."/>
            <person name="Islam-Faridi N."/>
            <person name="Jones S."/>
            <person name="Jones-Rhoades M."/>
            <person name="Jorgensen R."/>
            <person name="Joshi C."/>
            <person name="Kangasjarvi J."/>
            <person name="Karlsson J."/>
            <person name="Kelleher C."/>
            <person name="Kirkpatrick R."/>
            <person name="Kirst M."/>
            <person name="Kohler A."/>
            <person name="Kalluri U."/>
            <person name="Larimer F."/>
            <person name="Leebens-Mack J."/>
            <person name="Leple J."/>
            <person name="Locascio P."/>
            <person name="Lou Y."/>
            <person name="Lucas S."/>
            <person name="Martin F."/>
            <person name="Montanini B."/>
            <person name="Napoli C."/>
            <person name="Nelson D."/>
            <person name="Nelson C."/>
            <person name="Nieminen K."/>
            <person name="Nilsson O."/>
            <person name="Pereda V."/>
            <person name="Peter G."/>
            <person name="Philippe R."/>
            <person name="Pilate G."/>
            <person name="Poliakov A."/>
            <person name="Razumovskaya J."/>
            <person name="Richardson P."/>
            <person name="Rinaldi C."/>
            <person name="Ritland K."/>
            <person name="Rouze P."/>
            <person name="Ryaboy D."/>
            <person name="Schmutz J."/>
            <person name="Schrader J."/>
            <person name="Segerman B."/>
            <person name="Shin H."/>
            <person name="Siddiqui A."/>
            <person name="Sterky F."/>
            <person name="Terry A."/>
            <person name="Tsai C."/>
            <person name="Uberbacher E."/>
            <person name="Unneberg P."/>
            <person name="Vahala J."/>
            <person name="Wall K."/>
            <person name="Wessler S."/>
            <person name="Yang G."/>
            <person name="Yin T."/>
            <person name="Douglas C."/>
            <person name="Marra M."/>
            <person name="Sandberg G."/>
            <person name="Van De Peer Y."/>
            <person name="Rokhsar D."/>
        </authorList>
    </citation>
    <scope>NUCLEOTIDE SEQUENCE</scope>
    <source>
        <strain evidence="4">Nisqually-1</strain>
    </source>
</reference>
<evidence type="ECO:0000313" key="4">
    <source>
        <dbReference type="EMBL" id="PNT34452.1"/>
    </source>
</evidence>
<evidence type="ECO:0000313" key="5">
    <source>
        <dbReference type="Proteomes" id="UP000006729"/>
    </source>
</evidence>
<dbReference type="ExpressionAtlas" id="A0A2K2AAA1">
    <property type="expression patterns" value="baseline"/>
</dbReference>
<evidence type="ECO:0000256" key="2">
    <source>
        <dbReference type="SAM" id="MobiDB-lite"/>
    </source>
</evidence>
<reference evidence="4 5" key="1">
    <citation type="journal article" date="2006" name="Science">
        <title>The genome of black cottonwood, Populus trichocarpa (Torr. &amp; Gray).</title>
        <authorList>
            <person name="Tuskan G.A."/>
            <person name="Difazio S."/>
            <person name="Jansson S."/>
            <person name="Bohlmann J."/>
            <person name="Grigoriev I."/>
            <person name="Hellsten U."/>
            <person name="Putnam N."/>
            <person name="Ralph S."/>
            <person name="Rombauts S."/>
            <person name="Salamov A."/>
            <person name="Schein J."/>
            <person name="Sterck L."/>
            <person name="Aerts A."/>
            <person name="Bhalerao R.R."/>
            <person name="Bhalerao R.P."/>
            <person name="Blaudez D."/>
            <person name="Boerjan W."/>
            <person name="Brun A."/>
            <person name="Brunner A."/>
            <person name="Busov V."/>
            <person name="Campbell M."/>
            <person name="Carlson J."/>
            <person name="Chalot M."/>
            <person name="Chapman J."/>
            <person name="Chen G.L."/>
            <person name="Cooper D."/>
            <person name="Coutinho P.M."/>
            <person name="Couturier J."/>
            <person name="Covert S."/>
            <person name="Cronk Q."/>
            <person name="Cunningham R."/>
            <person name="Davis J."/>
            <person name="Degroeve S."/>
            <person name="Dejardin A."/>
            <person name="Depamphilis C."/>
            <person name="Detter J."/>
            <person name="Dirks B."/>
            <person name="Dubchak I."/>
            <person name="Duplessis S."/>
            <person name="Ehlting J."/>
            <person name="Ellis B."/>
            <person name="Gendler K."/>
            <person name="Goodstein D."/>
            <person name="Gribskov M."/>
            <person name="Grimwood J."/>
            <person name="Groover A."/>
            <person name="Gunter L."/>
            <person name="Hamberger B."/>
            <person name="Heinze B."/>
            <person name="Helariutta Y."/>
            <person name="Henrissat B."/>
            <person name="Holligan D."/>
            <person name="Holt R."/>
            <person name="Huang W."/>
            <person name="Islam-Faridi N."/>
            <person name="Jones S."/>
            <person name="Jones-Rhoades M."/>
            <person name="Jorgensen R."/>
            <person name="Joshi C."/>
            <person name="Kangasjarvi J."/>
            <person name="Karlsson J."/>
            <person name="Kelleher C."/>
            <person name="Kirkpatrick R."/>
            <person name="Kirst M."/>
            <person name="Kohler A."/>
            <person name="Kalluri U."/>
            <person name="Larimer F."/>
            <person name="Leebens-Mack J."/>
            <person name="Leple J.C."/>
            <person name="Locascio P."/>
            <person name="Lou Y."/>
            <person name="Lucas S."/>
            <person name="Martin F."/>
            <person name="Montanini B."/>
            <person name="Napoli C."/>
            <person name="Nelson D.R."/>
            <person name="Nelson C."/>
            <person name="Nieminen K."/>
            <person name="Nilsson O."/>
            <person name="Pereda V."/>
            <person name="Peter G."/>
            <person name="Philippe R."/>
            <person name="Pilate G."/>
            <person name="Poliakov A."/>
            <person name="Razumovskaya J."/>
            <person name="Richardson P."/>
            <person name="Rinaldi C."/>
            <person name="Ritland K."/>
            <person name="Rouze P."/>
            <person name="Ryaboy D."/>
            <person name="Schmutz J."/>
            <person name="Schrader J."/>
            <person name="Segerman B."/>
            <person name="Shin H."/>
            <person name="Siddiqui A."/>
            <person name="Sterky F."/>
            <person name="Terry A."/>
            <person name="Tsai C.J."/>
            <person name="Uberbacher E."/>
            <person name="Unneberg P."/>
            <person name="Vahala J."/>
            <person name="Wall K."/>
            <person name="Wessler S."/>
            <person name="Yang G."/>
            <person name="Yin T."/>
            <person name="Douglas C."/>
            <person name="Marra M."/>
            <person name="Sandberg G."/>
            <person name="Van de Peer Y."/>
            <person name="Rokhsar D."/>
        </authorList>
    </citation>
    <scope>NUCLEOTIDE SEQUENCE [LARGE SCALE GENOMIC DNA]</scope>
    <source>
        <strain evidence="5">cv. Nisqually</strain>
        <strain evidence="4">Nisqually-1</strain>
    </source>
</reference>
<proteinExistence type="predicted"/>
<dbReference type="PROSITE" id="PS50005">
    <property type="entry name" value="TPR"/>
    <property type="match status" value="2"/>
</dbReference>
<dbReference type="Gene3D" id="1.25.40.10">
    <property type="entry name" value="Tetratricopeptide repeat domain"/>
    <property type="match status" value="1"/>
</dbReference>
<dbReference type="EMBL" id="CM009294">
    <property type="protein sequence ID" value="PNT34452.1"/>
    <property type="molecule type" value="Genomic_DNA"/>
</dbReference>
<sequence>MARAPGKHGRDQALDFQGFLNDLQDWELLKDTDKKMKKKSRASDVKIGEDGRSEGKTSAADSSRSGSGQYDYSRNFGAINHLSSSFTTDEITVDATTEKELGNEYFKQKKFNEAIECYSRSIALSPTAVAYANRAMAYLKIKRFREAEDDCTEALNLDDRYIKAYSRRATARKELGKLKESIEDSEFALKLEPNNQEIKKQYAEVKSLYEKEILQKASGALRSSLQGTQKGGRSEASVNGHAVQPVSIATQKTGVSASKKDNTKENDGNNLVKKSVHVKELRNKGTGAGSKSDGHVGNDSPANATPSSSVESVQKNNRTRRQELKTSVIELASQAASRAMAEAAKNITPPNSAYQFEVSWQGFSGDRALQAHLLKVTSPSALPQIFKNALSVPILIDIIKCVASFFNDDMDFAVKYLENLTKVPRFDMLIMCLSSTDTSDLLKMWDGVFCSASTPIEYAEILDNLRSKYCPKC</sequence>
<dbReference type="Pfam" id="PF00515">
    <property type="entry name" value="TPR_1"/>
    <property type="match status" value="1"/>
</dbReference>